<keyword evidence="3" id="KW-1185">Reference proteome</keyword>
<feature type="compositionally biased region" description="Basic and acidic residues" evidence="1">
    <location>
        <begin position="109"/>
        <end position="119"/>
    </location>
</feature>
<dbReference type="STRING" id="240159.A0A4U5UKL1"/>
<evidence type="ECO:0000313" key="2">
    <source>
        <dbReference type="EMBL" id="TKS74015.1"/>
    </source>
</evidence>
<evidence type="ECO:0000313" key="3">
    <source>
        <dbReference type="Proteomes" id="UP000298787"/>
    </source>
</evidence>
<evidence type="ECO:0000256" key="1">
    <source>
        <dbReference type="SAM" id="MobiDB-lite"/>
    </source>
</evidence>
<reference evidence="2 3" key="1">
    <citation type="submission" date="2019-01" db="EMBL/GenBank/DDBJ databases">
        <title>Genome Assembly of Collichthys lucidus.</title>
        <authorList>
            <person name="Cai M."/>
            <person name="Xiao S."/>
        </authorList>
    </citation>
    <scope>NUCLEOTIDE SEQUENCE [LARGE SCALE GENOMIC DNA]</scope>
    <source>
        <strain evidence="2">JT15FE1705JMU</strain>
        <tissue evidence="2">Muscle</tissue>
    </source>
</reference>
<protein>
    <submittedName>
        <fullName evidence="2">Uncharacterized protein</fullName>
    </submittedName>
</protein>
<organism evidence="2 3">
    <name type="scientific">Collichthys lucidus</name>
    <name type="common">Big head croaker</name>
    <name type="synonym">Sciaena lucida</name>
    <dbReference type="NCBI Taxonomy" id="240159"/>
    <lineage>
        <taxon>Eukaryota</taxon>
        <taxon>Metazoa</taxon>
        <taxon>Chordata</taxon>
        <taxon>Craniata</taxon>
        <taxon>Vertebrata</taxon>
        <taxon>Euteleostomi</taxon>
        <taxon>Actinopterygii</taxon>
        <taxon>Neopterygii</taxon>
        <taxon>Teleostei</taxon>
        <taxon>Neoteleostei</taxon>
        <taxon>Acanthomorphata</taxon>
        <taxon>Eupercaria</taxon>
        <taxon>Sciaenidae</taxon>
        <taxon>Collichthys</taxon>
    </lineage>
</organism>
<proteinExistence type="predicted"/>
<gene>
    <name evidence="2" type="ORF">D9C73_008096</name>
</gene>
<feature type="region of interest" description="Disordered" evidence="1">
    <location>
        <begin position="88"/>
        <end position="134"/>
    </location>
</feature>
<feature type="compositionally biased region" description="Polar residues" evidence="1">
    <location>
        <begin position="122"/>
        <end position="134"/>
    </location>
</feature>
<accession>A0A4U5UKL1</accession>
<dbReference type="EMBL" id="CM014084">
    <property type="protein sequence ID" value="TKS74015.1"/>
    <property type="molecule type" value="Genomic_DNA"/>
</dbReference>
<dbReference type="Proteomes" id="UP000298787">
    <property type="component" value="Chromosome 7"/>
</dbReference>
<sequence length="134" mass="15545">MSKAAVLRVEVTECLSAAAEHICTLLERTVAEYERQLCGLKRENERQRRLLDAVLKPEVHLHRTELCDVQQEPEPALIKEELEQLWSSQEREHLHGPIPLKDEEDEEEKTLQSEEHMEARASSWQLSSTHGDRV</sequence>
<dbReference type="AlphaFoldDB" id="A0A4U5UKL1"/>
<name>A0A4U5UKL1_COLLU</name>